<protein>
    <recommendedName>
        <fullName evidence="4">DUF5673 domain-containing protein</fullName>
    </recommendedName>
</protein>
<evidence type="ECO:0000313" key="2">
    <source>
        <dbReference type="EMBL" id="KOA83596.1"/>
    </source>
</evidence>
<accession>A0A9Q1ZCA5</accession>
<dbReference type="AlphaFoldDB" id="A0A9Q1ZCA5"/>
<organism evidence="2 3">
    <name type="scientific">Clostridium botulinum</name>
    <dbReference type="NCBI Taxonomy" id="1491"/>
    <lineage>
        <taxon>Bacteria</taxon>
        <taxon>Bacillati</taxon>
        <taxon>Bacillota</taxon>
        <taxon>Clostridia</taxon>
        <taxon>Eubacteriales</taxon>
        <taxon>Clostridiaceae</taxon>
        <taxon>Clostridium</taxon>
    </lineage>
</organism>
<keyword evidence="1" id="KW-0812">Transmembrane</keyword>
<proteinExistence type="predicted"/>
<evidence type="ECO:0008006" key="4">
    <source>
        <dbReference type="Google" id="ProtNLM"/>
    </source>
</evidence>
<name>A0A9Q1ZCA5_CLOBO</name>
<feature type="transmembrane region" description="Helical" evidence="1">
    <location>
        <begin position="67"/>
        <end position="87"/>
    </location>
</feature>
<dbReference type="RefSeq" id="WP_013726115.1">
    <property type="nucleotide sequence ID" value="NZ_LGVO01000023.1"/>
</dbReference>
<dbReference type="EMBL" id="LGVR01000082">
    <property type="protein sequence ID" value="KOA83596.1"/>
    <property type="molecule type" value="Genomic_DNA"/>
</dbReference>
<evidence type="ECO:0000313" key="3">
    <source>
        <dbReference type="Proteomes" id="UP000037540"/>
    </source>
</evidence>
<comment type="caution">
    <text evidence="2">The sequence shown here is derived from an EMBL/GenBank/DDBJ whole genome shotgun (WGS) entry which is preliminary data.</text>
</comment>
<sequence length="163" mass="19086">MTIFLLVTSIFGAYSLISMSNKNKREEKVFLVELKKNMTEDIIRMIVIILLEYFVAKNMFLNSTKVLELSNILFILICIEIIVLLIFKCKIKFGILQDGIYFNGNLYSWNTVKTYKFVGSNRLNIWIKKNESSIIKVKYSINKEEKLKKIIKNNVSIDGDYDF</sequence>
<reference evidence="2 3" key="1">
    <citation type="submission" date="2015-07" db="EMBL/GenBank/DDBJ databases">
        <title>Draft genome sequences of 17 French Clostridium botulinum group III.</title>
        <authorList>
            <person name="Woudstra C."/>
            <person name="Le Marechal C."/>
            <person name="Souillard R."/>
            <person name="Bayon-Auboyer M.-H."/>
            <person name="Dessouter D."/>
            <person name="Fach P."/>
        </authorList>
    </citation>
    <scope>NUCLEOTIDE SEQUENCE [LARGE SCALE GENOMIC DNA]</scope>
    <source>
        <strain evidence="2 3">12LNRI-CD</strain>
    </source>
</reference>
<dbReference type="Proteomes" id="UP000037540">
    <property type="component" value="Unassembled WGS sequence"/>
</dbReference>
<feature type="transmembrane region" description="Helical" evidence="1">
    <location>
        <begin position="42"/>
        <end position="60"/>
    </location>
</feature>
<keyword evidence="1" id="KW-1133">Transmembrane helix</keyword>
<gene>
    <name evidence="2" type="ORF">ADU74_12070</name>
</gene>
<keyword evidence="1" id="KW-0472">Membrane</keyword>
<evidence type="ECO:0000256" key="1">
    <source>
        <dbReference type="SAM" id="Phobius"/>
    </source>
</evidence>